<accession>A0A2N3LGN6</accession>
<dbReference type="PANTHER" id="PTHR34817:SF2">
    <property type="entry name" value="NUCLEOTIDYLTRANSFERASE"/>
    <property type="match status" value="1"/>
</dbReference>
<name>A0A2N3LGN6_9BACI</name>
<dbReference type="Proteomes" id="UP000233440">
    <property type="component" value="Unassembled WGS sequence"/>
</dbReference>
<dbReference type="AlphaFoldDB" id="A0A2N3LGN6"/>
<sequence length="252" mass="29927">MQDQLLKVATKYDVKILFACEAGSRAWGLQSDHSDYDVRFIYMHPLDWYLDIDQKRDVIEQPITQSLDLSGWDLRKTLLLLRKSNPPLLEWLHSDIIYIKREPFYHEVKNLAKQAFSAKACLFHYLNMSKRNAKDIFQKDKIKVKQYLNVLRPLLACKAIETEDSFPTVHFPNLVAKLIKEENLKKEMYHLIQLKQTKHEYICVSNLPFVNKYIEMELKHIEDYVNTIPTVDKNVTEDLNQFFRKTLKRGTY</sequence>
<dbReference type="PANTHER" id="PTHR34817">
    <property type="entry name" value="NUCLEOTIDYLTRANSFERASE"/>
    <property type="match status" value="1"/>
</dbReference>
<dbReference type="InterPro" id="IPR018775">
    <property type="entry name" value="RlaP"/>
</dbReference>
<evidence type="ECO:0000313" key="1">
    <source>
        <dbReference type="EMBL" id="PKR83776.1"/>
    </source>
</evidence>
<dbReference type="RefSeq" id="WP_101355474.1">
    <property type="nucleotide sequence ID" value="NZ_PIQO01000015.1"/>
</dbReference>
<organism evidence="1 2">
    <name type="scientific">Heyndrickxia camelliae</name>
    <dbReference type="NCBI Taxonomy" id="1707093"/>
    <lineage>
        <taxon>Bacteria</taxon>
        <taxon>Bacillati</taxon>
        <taxon>Bacillota</taxon>
        <taxon>Bacilli</taxon>
        <taxon>Bacillales</taxon>
        <taxon>Bacillaceae</taxon>
        <taxon>Heyndrickxia</taxon>
    </lineage>
</organism>
<keyword evidence="2" id="KW-1185">Reference proteome</keyword>
<proteinExistence type="predicted"/>
<comment type="caution">
    <text evidence="1">The sequence shown here is derived from an EMBL/GenBank/DDBJ whole genome shotgun (WGS) entry which is preliminary data.</text>
</comment>
<reference evidence="1 2" key="1">
    <citation type="submission" date="2017-11" db="EMBL/GenBank/DDBJ databases">
        <title>Bacillus camelliae sp. nov., isolated from pu'er tea.</title>
        <authorList>
            <person name="Niu L."/>
        </authorList>
    </citation>
    <scope>NUCLEOTIDE SEQUENCE [LARGE SCALE GENOMIC DNA]</scope>
    <source>
        <strain evidence="1 2">7578-1</strain>
    </source>
</reference>
<evidence type="ECO:0008006" key="3">
    <source>
        <dbReference type="Google" id="ProtNLM"/>
    </source>
</evidence>
<dbReference type="OrthoDB" id="9796845at2"/>
<dbReference type="EMBL" id="PIQO01000015">
    <property type="protein sequence ID" value="PKR83776.1"/>
    <property type="molecule type" value="Genomic_DNA"/>
</dbReference>
<dbReference type="Pfam" id="PF10127">
    <property type="entry name" value="RlaP"/>
    <property type="match status" value="1"/>
</dbReference>
<evidence type="ECO:0000313" key="2">
    <source>
        <dbReference type="Proteomes" id="UP000233440"/>
    </source>
</evidence>
<gene>
    <name evidence="1" type="ORF">CWO92_17350</name>
</gene>
<protein>
    <recommendedName>
        <fullName evidence="3">Nucleotidyltransferase</fullName>
    </recommendedName>
</protein>